<evidence type="ECO:0000313" key="3">
    <source>
        <dbReference type="EMBL" id="MBP1892105.1"/>
    </source>
</evidence>
<gene>
    <name evidence="3" type="ORF">J2Z18_001181</name>
</gene>
<dbReference type="RefSeq" id="WP_007127447.1">
    <property type="nucleotide sequence ID" value="NZ_CP139098.1"/>
</dbReference>
<proteinExistence type="inferred from homology"/>
<evidence type="ECO:0000313" key="4">
    <source>
        <dbReference type="Proteomes" id="UP000706926"/>
    </source>
</evidence>
<feature type="domain" description="NADPH-dependent FMN reductase-like" evidence="2">
    <location>
        <begin position="1"/>
        <end position="141"/>
    </location>
</feature>
<comment type="similarity">
    <text evidence="1">Belongs to the azoreductase type 2 family.</text>
</comment>
<dbReference type="EMBL" id="JAGGKI010000003">
    <property type="protein sequence ID" value="MBP1892105.1"/>
    <property type="molecule type" value="Genomic_DNA"/>
</dbReference>
<comment type="caution">
    <text evidence="3">The sequence shown here is derived from an EMBL/GenBank/DDBJ whole genome shotgun (WGS) entry which is preliminary data.</text>
</comment>
<dbReference type="InterPro" id="IPR005025">
    <property type="entry name" value="FMN_Rdtase-like_dom"/>
</dbReference>
<dbReference type="SUPFAM" id="SSF52218">
    <property type="entry name" value="Flavoproteins"/>
    <property type="match status" value="1"/>
</dbReference>
<evidence type="ECO:0000259" key="2">
    <source>
        <dbReference type="Pfam" id="PF03358"/>
    </source>
</evidence>
<evidence type="ECO:0000256" key="1">
    <source>
        <dbReference type="ARBA" id="ARBA00009428"/>
    </source>
</evidence>
<dbReference type="PANTHER" id="PTHR30543">
    <property type="entry name" value="CHROMATE REDUCTASE"/>
    <property type="match status" value="1"/>
</dbReference>
<dbReference type="Gene3D" id="3.40.50.360">
    <property type="match status" value="1"/>
</dbReference>
<dbReference type="GeneID" id="95403215"/>
<dbReference type="InterPro" id="IPR050712">
    <property type="entry name" value="NAD(P)H-dep_reductase"/>
</dbReference>
<sequence>MKVTMIAGSNRHNATSTLLLRYIESLMEAQHVSVTFIDLSELQLPLFSPDNWDFHPNVQHMLKAVADGDGLILATPEYHGSISGALKNALDYVNVNQVAGKSVLAISSAGGPLGVSSLTHLQAIVRNLHGINCPEWISIGYGSNTFGSDGAPLDDGLRDRVLSSVDRFLQLTKQLTATVTIAAASAATTAAATAPSAAAAAEPSTITMAATTPASPTAAAAN</sequence>
<dbReference type="Pfam" id="PF03358">
    <property type="entry name" value="FMN_red"/>
    <property type="match status" value="1"/>
</dbReference>
<accession>A0ABS4F762</accession>
<dbReference type="PANTHER" id="PTHR30543:SF21">
    <property type="entry name" value="NAD(P)H-DEPENDENT FMN REDUCTASE LOT6"/>
    <property type="match status" value="1"/>
</dbReference>
<organism evidence="3 4">
    <name type="scientific">Paenibacillus lactis</name>
    <dbReference type="NCBI Taxonomy" id="228574"/>
    <lineage>
        <taxon>Bacteria</taxon>
        <taxon>Bacillati</taxon>
        <taxon>Bacillota</taxon>
        <taxon>Bacilli</taxon>
        <taxon>Bacillales</taxon>
        <taxon>Paenibacillaceae</taxon>
        <taxon>Paenibacillus</taxon>
    </lineage>
</organism>
<name>A0ABS4F762_9BACL</name>
<dbReference type="InterPro" id="IPR029039">
    <property type="entry name" value="Flavoprotein-like_sf"/>
</dbReference>
<protein>
    <submittedName>
        <fullName evidence="3">NAD(P)H-dependent FMN reductase</fullName>
    </submittedName>
</protein>
<keyword evidence="4" id="KW-1185">Reference proteome</keyword>
<reference evidence="3 4" key="1">
    <citation type="submission" date="2021-03" db="EMBL/GenBank/DDBJ databases">
        <title>Genomic Encyclopedia of Type Strains, Phase IV (KMG-IV): sequencing the most valuable type-strain genomes for metagenomic binning, comparative biology and taxonomic classification.</title>
        <authorList>
            <person name="Goeker M."/>
        </authorList>
    </citation>
    <scope>NUCLEOTIDE SEQUENCE [LARGE SCALE GENOMIC DNA]</scope>
    <source>
        <strain evidence="3 4">DSM 15596</strain>
    </source>
</reference>
<dbReference type="Proteomes" id="UP000706926">
    <property type="component" value="Unassembled WGS sequence"/>
</dbReference>